<dbReference type="PROSITE" id="PS50085">
    <property type="entry name" value="RAPGAP"/>
    <property type="match status" value="1"/>
</dbReference>
<dbReference type="GO" id="GO:0005096">
    <property type="term" value="F:GTPase activator activity"/>
    <property type="evidence" value="ECO:0007669"/>
    <property type="project" value="UniProtKB-KW"/>
</dbReference>
<dbReference type="GO" id="GO:0005737">
    <property type="term" value="C:cytoplasm"/>
    <property type="evidence" value="ECO:0007669"/>
    <property type="project" value="TreeGrafter"/>
</dbReference>
<evidence type="ECO:0000313" key="3">
    <source>
        <dbReference type="EMBL" id="VDK59036.1"/>
    </source>
</evidence>
<accession>A0A183DFY7</accession>
<dbReference type="PANTHER" id="PTHR10063">
    <property type="entry name" value="TUBERIN"/>
    <property type="match status" value="1"/>
</dbReference>
<evidence type="ECO:0000259" key="2">
    <source>
        <dbReference type="PROSITE" id="PS50085"/>
    </source>
</evidence>
<dbReference type="EMBL" id="UYRT01020185">
    <property type="protein sequence ID" value="VDK59036.1"/>
    <property type="molecule type" value="Genomic_DNA"/>
</dbReference>
<organism evidence="5">
    <name type="scientific">Gongylonema pulchrum</name>
    <dbReference type="NCBI Taxonomy" id="637853"/>
    <lineage>
        <taxon>Eukaryota</taxon>
        <taxon>Metazoa</taxon>
        <taxon>Ecdysozoa</taxon>
        <taxon>Nematoda</taxon>
        <taxon>Chromadorea</taxon>
        <taxon>Rhabditida</taxon>
        <taxon>Spirurina</taxon>
        <taxon>Spiruromorpha</taxon>
        <taxon>Spiruroidea</taxon>
        <taxon>Gongylonematidae</taxon>
        <taxon>Gongylonema</taxon>
    </lineage>
</organism>
<dbReference type="WBParaSite" id="GPUH_0000763701-mRNA-1">
    <property type="protein sequence ID" value="GPUH_0000763701-mRNA-1"/>
    <property type="gene ID" value="GPUH_0000763701"/>
</dbReference>
<gene>
    <name evidence="3" type="ORF">GPUH_LOCUS7631</name>
</gene>
<reference evidence="5" key="1">
    <citation type="submission" date="2016-06" db="UniProtKB">
        <authorList>
            <consortium name="WormBaseParasite"/>
        </authorList>
    </citation>
    <scope>IDENTIFICATION</scope>
</reference>
<dbReference type="InterPro" id="IPR000331">
    <property type="entry name" value="Rap/Ran_GAP_dom"/>
</dbReference>
<evidence type="ECO:0000313" key="5">
    <source>
        <dbReference type="WBParaSite" id="GPUH_0000763701-mRNA-1"/>
    </source>
</evidence>
<sequence>MTRRKAKCVNMWLRKLASRPRKASCIESGIKGTIEDPFEKLPQLPRTLEADPIDCSDMYFFIQQNRRLATTSPLRRHSKPAKSSSSHAATEEKYILWRSLAADLRLFPGTRQIPQSFSRDVRHLDQTYSREVHKVAVIYVAKGQEDKVSVLSNSFGSDAFNEFVSHLGWRVEIGRQHHGYNGGLPSGAVTPYYASADTEIVFHVSTMLDGSLSVFALTTRSVFT</sequence>
<name>A0A183DFY7_9BILA</name>
<dbReference type="Proteomes" id="UP000271098">
    <property type="component" value="Unassembled WGS sequence"/>
</dbReference>
<evidence type="ECO:0000256" key="1">
    <source>
        <dbReference type="ARBA" id="ARBA00022468"/>
    </source>
</evidence>
<feature type="domain" description="Rap-GAP" evidence="2">
    <location>
        <begin position="121"/>
        <end position="224"/>
    </location>
</feature>
<dbReference type="GO" id="GO:0005634">
    <property type="term" value="C:nucleus"/>
    <property type="evidence" value="ECO:0007669"/>
    <property type="project" value="InterPro"/>
</dbReference>
<protein>
    <submittedName>
        <fullName evidence="5">Rap-GAP domain-containing protein</fullName>
    </submittedName>
</protein>
<dbReference type="GO" id="GO:0051056">
    <property type="term" value="P:regulation of small GTPase mediated signal transduction"/>
    <property type="evidence" value="ECO:0007669"/>
    <property type="project" value="InterPro"/>
</dbReference>
<dbReference type="Gene3D" id="3.40.50.11210">
    <property type="entry name" value="Rap/Ran-GAP"/>
    <property type="match status" value="1"/>
</dbReference>
<dbReference type="SUPFAM" id="SSF111347">
    <property type="entry name" value="Rap/Ran-GAP"/>
    <property type="match status" value="1"/>
</dbReference>
<keyword evidence="1" id="KW-0343">GTPase activation</keyword>
<dbReference type="Pfam" id="PF02145">
    <property type="entry name" value="Rap_GAP"/>
    <property type="match status" value="1"/>
</dbReference>
<dbReference type="InterPro" id="IPR035974">
    <property type="entry name" value="Rap/Ran-GAP_sf"/>
</dbReference>
<dbReference type="PANTHER" id="PTHR10063:SF11">
    <property type="entry name" value="RHO GTPASE-ACTIVATING PROTEIN CG5521-RELATED"/>
    <property type="match status" value="1"/>
</dbReference>
<proteinExistence type="predicted"/>
<dbReference type="OrthoDB" id="19311at2759"/>
<dbReference type="InterPro" id="IPR027107">
    <property type="entry name" value="Tuberin/Ral-act_asu"/>
</dbReference>
<dbReference type="AlphaFoldDB" id="A0A183DFY7"/>
<reference evidence="3 4" key="2">
    <citation type="submission" date="2018-11" db="EMBL/GenBank/DDBJ databases">
        <authorList>
            <consortium name="Pathogen Informatics"/>
        </authorList>
    </citation>
    <scope>NUCLEOTIDE SEQUENCE [LARGE SCALE GENOMIC DNA]</scope>
</reference>
<evidence type="ECO:0000313" key="4">
    <source>
        <dbReference type="Proteomes" id="UP000271098"/>
    </source>
</evidence>
<keyword evidence="4" id="KW-1185">Reference proteome</keyword>